<dbReference type="Gene3D" id="3.40.309.10">
    <property type="entry name" value="Aldehyde Dehydrogenase, Chain A, domain 2"/>
    <property type="match status" value="1"/>
</dbReference>
<dbReference type="PROSITE" id="PS00687">
    <property type="entry name" value="ALDEHYDE_DEHYDR_GLU"/>
    <property type="match status" value="1"/>
</dbReference>
<dbReference type="InterPro" id="IPR016163">
    <property type="entry name" value="Ald_DH_C"/>
</dbReference>
<dbReference type="SUPFAM" id="SSF53720">
    <property type="entry name" value="ALDH-like"/>
    <property type="match status" value="1"/>
</dbReference>
<keyword evidence="6" id="KW-1185">Reference proteome</keyword>
<evidence type="ECO:0000259" key="4">
    <source>
        <dbReference type="Pfam" id="PF00171"/>
    </source>
</evidence>
<evidence type="ECO:0000313" key="6">
    <source>
        <dbReference type="Proteomes" id="UP001629249"/>
    </source>
</evidence>
<comment type="similarity">
    <text evidence="3">Belongs to the aldehyde dehydrogenase family.</text>
</comment>
<keyword evidence="1 3" id="KW-0560">Oxidoreductase</keyword>
<evidence type="ECO:0000313" key="5">
    <source>
        <dbReference type="EMBL" id="MFL9886697.1"/>
    </source>
</evidence>
<dbReference type="InterPro" id="IPR029510">
    <property type="entry name" value="Ald_DH_CS_GLU"/>
</dbReference>
<dbReference type="Pfam" id="PF00171">
    <property type="entry name" value="Aldedh"/>
    <property type="match status" value="1"/>
</dbReference>
<accession>A0ABW8ZUX4</accession>
<dbReference type="InterPro" id="IPR016161">
    <property type="entry name" value="Ald_DH/histidinol_DH"/>
</dbReference>
<feature type="active site" evidence="2">
    <location>
        <position position="249"/>
    </location>
</feature>
<evidence type="ECO:0000256" key="2">
    <source>
        <dbReference type="PROSITE-ProRule" id="PRU10007"/>
    </source>
</evidence>
<organism evidence="5 6">
    <name type="scientific">Paraburkholderia agricolaris</name>
    <dbReference type="NCBI Taxonomy" id="2152888"/>
    <lineage>
        <taxon>Bacteria</taxon>
        <taxon>Pseudomonadati</taxon>
        <taxon>Pseudomonadota</taxon>
        <taxon>Betaproteobacteria</taxon>
        <taxon>Burkholderiales</taxon>
        <taxon>Burkholderiaceae</taxon>
        <taxon>Paraburkholderia</taxon>
    </lineage>
</organism>
<reference evidence="5 6" key="1">
    <citation type="journal article" date="2024" name="Chem. Sci.">
        <title>Discovery of megapolipeptins by genome mining of a Burkholderiales bacteria collection.</title>
        <authorList>
            <person name="Paulo B.S."/>
            <person name="Recchia M.J.J."/>
            <person name="Lee S."/>
            <person name="Fergusson C.H."/>
            <person name="Romanowski S.B."/>
            <person name="Hernandez A."/>
            <person name="Krull N."/>
            <person name="Liu D.Y."/>
            <person name="Cavanagh H."/>
            <person name="Bos A."/>
            <person name="Gray C.A."/>
            <person name="Murphy B.T."/>
            <person name="Linington R.G."/>
            <person name="Eustaquio A.S."/>
        </authorList>
    </citation>
    <scope>NUCLEOTIDE SEQUENCE [LARGE SCALE GENOMIC DNA]</scope>
    <source>
        <strain evidence="5 6">RL16-012-BIC-B</strain>
    </source>
</reference>
<dbReference type="EMBL" id="JAQQFN010000023">
    <property type="protein sequence ID" value="MFL9886697.1"/>
    <property type="molecule type" value="Genomic_DNA"/>
</dbReference>
<dbReference type="InterPro" id="IPR016162">
    <property type="entry name" value="Ald_DH_N"/>
</dbReference>
<dbReference type="RefSeq" id="WP_408330400.1">
    <property type="nucleotide sequence ID" value="NZ_JAQQFH010000015.1"/>
</dbReference>
<dbReference type="PANTHER" id="PTHR11699">
    <property type="entry name" value="ALDEHYDE DEHYDROGENASE-RELATED"/>
    <property type="match status" value="1"/>
</dbReference>
<protein>
    <submittedName>
        <fullName evidence="5">Aldehyde dehydrogenase family protein</fullName>
    </submittedName>
</protein>
<proteinExistence type="inferred from homology"/>
<evidence type="ECO:0000256" key="1">
    <source>
        <dbReference type="ARBA" id="ARBA00023002"/>
    </source>
</evidence>
<name>A0ABW8ZUX4_9BURK</name>
<gene>
    <name evidence="5" type="ORF">PQR66_26885</name>
</gene>
<dbReference type="Proteomes" id="UP001629249">
    <property type="component" value="Unassembled WGS sequence"/>
</dbReference>
<dbReference type="InterPro" id="IPR015590">
    <property type="entry name" value="Aldehyde_DH_dom"/>
</dbReference>
<sequence>MDLQLQKSYGAFINNELQLLSGPSFPAINAATGQHLAEIARCGQKEIDAAVCAAEVAFPAWKALGFEDRARILHRFADRIEVDAERLAQIDARDIGRRLFETRIDQVIAVRHFRYFASVILAHEDFGRPIQGGHLVAKREPLGVCGQIIPWNAPAIMVAMKLAPALAAGNTVVLKSDENASLSTLELARHIAAVLPPGVVNIVPGLGAEAGAALTAHPKVRKLAFTGSTETGRIVGGAAAERLIPATLELGGKSPNIVFPDIESIDEVVDNVTFGSIFANGQACFAGTRLFLHSDIYDVFLEKLVASFGRAKVGDPLAESTIVSCLVTPEQGKRVLNYLDIGRDEGAGLVCGGRRVTVSGNEYGYFIEPTILEVKNDMRVAQEEIFGPVLSVIKWNNYESMLAEANDSRYGLAAGIYSSGLHNALNAADRLNAGSIWINRFFNLVEGSPYGGYNDSGLGREFCRDTLNAYSQLKSITVQTSTDAAWFVPKR</sequence>
<dbReference type="Gene3D" id="3.40.605.10">
    <property type="entry name" value="Aldehyde Dehydrogenase, Chain A, domain 1"/>
    <property type="match status" value="1"/>
</dbReference>
<comment type="caution">
    <text evidence="5">The sequence shown here is derived from an EMBL/GenBank/DDBJ whole genome shotgun (WGS) entry which is preliminary data.</text>
</comment>
<evidence type="ECO:0000256" key="3">
    <source>
        <dbReference type="RuleBase" id="RU003345"/>
    </source>
</evidence>
<feature type="domain" description="Aldehyde dehydrogenase" evidence="4">
    <location>
        <begin position="24"/>
        <end position="476"/>
    </location>
</feature>